<organism evidence="2 3">
    <name type="scientific">Daedalea quercina L-15889</name>
    <dbReference type="NCBI Taxonomy" id="1314783"/>
    <lineage>
        <taxon>Eukaryota</taxon>
        <taxon>Fungi</taxon>
        <taxon>Dikarya</taxon>
        <taxon>Basidiomycota</taxon>
        <taxon>Agaricomycotina</taxon>
        <taxon>Agaricomycetes</taxon>
        <taxon>Polyporales</taxon>
        <taxon>Fomitopsis</taxon>
    </lineage>
</organism>
<evidence type="ECO:0000256" key="1">
    <source>
        <dbReference type="SAM" id="MobiDB-lite"/>
    </source>
</evidence>
<sequence length="272" mass="28742">MSSDPSSKADNPPRASGKDAEAKHSGYAPIFGLSDGKRDSLPRWLPISLVRQRAAAGLQKSLGGSAPPPPRKNGGSGTSPPPPPRRSVFTSSTSPPPPRFSSSSQTPLPRVSVKTGPVDRSAIPPVTSSPSVATTAADDNFNGALYSAKAFGIATLLVGAGAVTTVWGVQQALGVENTQEFAHRMRSFILRRMSFLSSRIHRPPDPEDGGNDSGTPRLHVNQTAGTVGWSWPDAEQRLKAAYEEGGIMGWAEAAIRELEAEGEFERSKRGHA</sequence>
<proteinExistence type="predicted"/>
<dbReference type="AlphaFoldDB" id="A0A165N762"/>
<dbReference type="OrthoDB" id="5346979at2759"/>
<gene>
    <name evidence="2" type="ORF">DAEQUDRAFT_674700</name>
</gene>
<name>A0A165N762_9APHY</name>
<dbReference type="EMBL" id="KV429086">
    <property type="protein sequence ID" value="KZT66604.1"/>
    <property type="molecule type" value="Genomic_DNA"/>
</dbReference>
<reference evidence="2 3" key="1">
    <citation type="journal article" date="2016" name="Mol. Biol. Evol.">
        <title>Comparative Genomics of Early-Diverging Mushroom-Forming Fungi Provides Insights into the Origins of Lignocellulose Decay Capabilities.</title>
        <authorList>
            <person name="Nagy L.G."/>
            <person name="Riley R."/>
            <person name="Tritt A."/>
            <person name="Adam C."/>
            <person name="Daum C."/>
            <person name="Floudas D."/>
            <person name="Sun H."/>
            <person name="Yadav J.S."/>
            <person name="Pangilinan J."/>
            <person name="Larsson K.H."/>
            <person name="Matsuura K."/>
            <person name="Barry K."/>
            <person name="Labutti K."/>
            <person name="Kuo R."/>
            <person name="Ohm R.A."/>
            <person name="Bhattacharya S.S."/>
            <person name="Shirouzu T."/>
            <person name="Yoshinaga Y."/>
            <person name="Martin F.M."/>
            <person name="Grigoriev I.V."/>
            <person name="Hibbett D.S."/>
        </authorList>
    </citation>
    <scope>NUCLEOTIDE SEQUENCE [LARGE SCALE GENOMIC DNA]</scope>
    <source>
        <strain evidence="2 3">L-15889</strain>
    </source>
</reference>
<feature type="region of interest" description="Disordered" evidence="1">
    <location>
        <begin position="199"/>
        <end position="220"/>
    </location>
</feature>
<evidence type="ECO:0000313" key="2">
    <source>
        <dbReference type="EMBL" id="KZT66604.1"/>
    </source>
</evidence>
<dbReference type="Proteomes" id="UP000076727">
    <property type="component" value="Unassembled WGS sequence"/>
</dbReference>
<feature type="region of interest" description="Disordered" evidence="1">
    <location>
        <begin position="56"/>
        <end position="133"/>
    </location>
</feature>
<feature type="region of interest" description="Disordered" evidence="1">
    <location>
        <begin position="1"/>
        <end position="41"/>
    </location>
</feature>
<evidence type="ECO:0000313" key="3">
    <source>
        <dbReference type="Proteomes" id="UP000076727"/>
    </source>
</evidence>
<protein>
    <submittedName>
        <fullName evidence="2">Uncharacterized protein</fullName>
    </submittedName>
</protein>
<accession>A0A165N762</accession>
<keyword evidence="3" id="KW-1185">Reference proteome</keyword>